<dbReference type="PROSITE" id="PS50111">
    <property type="entry name" value="CHEMOTAXIS_TRANSDUC_2"/>
    <property type="match status" value="1"/>
</dbReference>
<proteinExistence type="inferred from homology"/>
<feature type="coiled-coil region" evidence="4">
    <location>
        <begin position="510"/>
        <end position="569"/>
    </location>
</feature>
<dbReference type="Proteomes" id="UP000078272">
    <property type="component" value="Unassembled WGS sequence"/>
</dbReference>
<keyword evidence="4" id="KW-0175">Coiled coil</keyword>
<dbReference type="GO" id="GO:0004888">
    <property type="term" value="F:transmembrane signaling receptor activity"/>
    <property type="evidence" value="ECO:0007669"/>
    <property type="project" value="InterPro"/>
</dbReference>
<feature type="compositionally biased region" description="Polar residues" evidence="5">
    <location>
        <begin position="277"/>
        <end position="319"/>
    </location>
</feature>
<dbReference type="InterPro" id="IPR004090">
    <property type="entry name" value="Chemotax_Me-accpt_rcpt"/>
</dbReference>
<evidence type="ECO:0000313" key="9">
    <source>
        <dbReference type="EMBL" id="KTQ96140.1"/>
    </source>
</evidence>
<feature type="region of interest" description="Disordered" evidence="5">
    <location>
        <begin position="277"/>
        <end position="328"/>
    </location>
</feature>
<dbReference type="SMART" id="SM00283">
    <property type="entry name" value="MA"/>
    <property type="match status" value="1"/>
</dbReference>
<evidence type="ECO:0000256" key="6">
    <source>
        <dbReference type="SAM" id="Phobius"/>
    </source>
</evidence>
<feature type="compositionally biased region" description="Pro residues" evidence="5">
    <location>
        <begin position="613"/>
        <end position="622"/>
    </location>
</feature>
<feature type="compositionally biased region" description="Low complexity" evidence="5">
    <location>
        <begin position="636"/>
        <end position="648"/>
    </location>
</feature>
<evidence type="ECO:0000256" key="5">
    <source>
        <dbReference type="SAM" id="MobiDB-lite"/>
    </source>
</evidence>
<dbReference type="SUPFAM" id="SSF58104">
    <property type="entry name" value="Methyl-accepting chemotaxis protein (MCP) signaling domain"/>
    <property type="match status" value="1"/>
</dbReference>
<dbReference type="PANTHER" id="PTHR43531:SF11">
    <property type="entry name" value="METHYL-ACCEPTING CHEMOTAXIS PROTEIN 3"/>
    <property type="match status" value="1"/>
</dbReference>
<dbReference type="GO" id="GO:0007165">
    <property type="term" value="P:signal transduction"/>
    <property type="evidence" value="ECO:0007669"/>
    <property type="project" value="UniProtKB-KW"/>
</dbReference>
<evidence type="ECO:0000256" key="3">
    <source>
        <dbReference type="PROSITE-ProRule" id="PRU00284"/>
    </source>
</evidence>
<dbReference type="PRINTS" id="PR00260">
    <property type="entry name" value="CHEMTRNSDUCR"/>
</dbReference>
<feature type="transmembrane region" description="Helical" evidence="6">
    <location>
        <begin position="182"/>
        <end position="203"/>
    </location>
</feature>
<dbReference type="CDD" id="cd06225">
    <property type="entry name" value="HAMP"/>
    <property type="match status" value="1"/>
</dbReference>
<dbReference type="PROSITE" id="PS50885">
    <property type="entry name" value="HAMP"/>
    <property type="match status" value="1"/>
</dbReference>
<dbReference type="SMART" id="SM00304">
    <property type="entry name" value="HAMP"/>
    <property type="match status" value="2"/>
</dbReference>
<dbReference type="InterPro" id="IPR004089">
    <property type="entry name" value="MCPsignal_dom"/>
</dbReference>
<feature type="region of interest" description="Disordered" evidence="5">
    <location>
        <begin position="609"/>
        <end position="667"/>
    </location>
</feature>
<keyword evidence="1" id="KW-0145">Chemotaxis</keyword>
<evidence type="ECO:0000259" key="8">
    <source>
        <dbReference type="PROSITE" id="PS50885"/>
    </source>
</evidence>
<gene>
    <name evidence="9" type="ORF">NS226_08400</name>
</gene>
<dbReference type="CDD" id="cd19410">
    <property type="entry name" value="HK9-like_sensor"/>
    <property type="match status" value="1"/>
</dbReference>
<evidence type="ECO:0000256" key="4">
    <source>
        <dbReference type="SAM" id="Coils"/>
    </source>
</evidence>
<evidence type="ECO:0000256" key="2">
    <source>
        <dbReference type="ARBA" id="ARBA00029447"/>
    </source>
</evidence>
<dbReference type="Gene3D" id="6.10.340.10">
    <property type="match status" value="1"/>
</dbReference>
<feature type="domain" description="Methyl-accepting transducer" evidence="7">
    <location>
        <begin position="303"/>
        <end position="518"/>
    </location>
</feature>
<keyword evidence="3" id="KW-0807">Transducer</keyword>
<feature type="domain" description="HAMP" evidence="8">
    <location>
        <begin position="204"/>
        <end position="256"/>
    </location>
</feature>
<dbReference type="GO" id="GO:0006935">
    <property type="term" value="P:chemotaxis"/>
    <property type="evidence" value="ECO:0007669"/>
    <property type="project" value="UniProtKB-KW"/>
</dbReference>
<dbReference type="SUPFAM" id="SSF158472">
    <property type="entry name" value="HAMP domain-like"/>
    <property type="match status" value="1"/>
</dbReference>
<evidence type="ECO:0008006" key="11">
    <source>
        <dbReference type="Google" id="ProtNLM"/>
    </source>
</evidence>
<dbReference type="InterPro" id="IPR007891">
    <property type="entry name" value="CHASE3"/>
</dbReference>
<dbReference type="InterPro" id="IPR003660">
    <property type="entry name" value="HAMP_dom"/>
</dbReference>
<accession>A0A175R936</accession>
<evidence type="ECO:0000256" key="1">
    <source>
        <dbReference type="ARBA" id="ARBA00022500"/>
    </source>
</evidence>
<organism evidence="9 10">
    <name type="scientific">Aureimonas ureilytica</name>
    <dbReference type="NCBI Taxonomy" id="401562"/>
    <lineage>
        <taxon>Bacteria</taxon>
        <taxon>Pseudomonadati</taxon>
        <taxon>Pseudomonadota</taxon>
        <taxon>Alphaproteobacteria</taxon>
        <taxon>Hyphomicrobiales</taxon>
        <taxon>Aurantimonadaceae</taxon>
        <taxon>Aureimonas</taxon>
    </lineage>
</organism>
<dbReference type="Gene3D" id="1.10.287.950">
    <property type="entry name" value="Methyl-accepting chemotaxis protein"/>
    <property type="match status" value="1"/>
</dbReference>
<keyword evidence="6" id="KW-1133">Transmembrane helix</keyword>
<dbReference type="Pfam" id="PF00015">
    <property type="entry name" value="MCPsignal"/>
    <property type="match status" value="1"/>
</dbReference>
<evidence type="ECO:0000259" key="7">
    <source>
        <dbReference type="PROSITE" id="PS50111"/>
    </source>
</evidence>
<dbReference type="GO" id="GO:0005886">
    <property type="term" value="C:plasma membrane"/>
    <property type="evidence" value="ECO:0007669"/>
    <property type="project" value="TreeGrafter"/>
</dbReference>
<comment type="similarity">
    <text evidence="2">Belongs to the methyl-accepting chemotaxis (MCP) protein family.</text>
</comment>
<dbReference type="Pfam" id="PF00672">
    <property type="entry name" value="HAMP"/>
    <property type="match status" value="1"/>
</dbReference>
<dbReference type="Pfam" id="PF05227">
    <property type="entry name" value="CHASE3"/>
    <property type="match status" value="1"/>
</dbReference>
<sequence length="667" mass="70620">MKAKIALLFSVVAATTIAAVGFIYVGKNTLSETMYWNDHTHDVITEVSHLVEGMVDRETAMRGFLITGAQANLEPYNEGGRIFSEAMNKATELTADNPLQQSRLGQVSRLADRWTREVAEPAIAFMARPETHQQAWDLEITAAGKRDMDELRAVTGQMIATEQTLMAERQARAAAAERMIEWAIGGGLLGMILALVAAGIVLVRATSAPLQRAVALAEAISQGDLTQSAEVRGRDEVADLLRAMNAMRDTLRATIQDVITSAQQVAAGAQLSATTSEQLSQAANEQSASTEQLGQGTAEQATSAQQLSRGLNEQATATERLSRGAVAQAAATEQASAAMEEMSANIRQTAENATTTEKIAAQASQNTKRSGEAVISSLEAMRTIAGKIRIVQEIARQTDLLALNAAIEAARAGTHGKGFAVVASEVRKLAERSQGAASEISELAASTLTISEEAGRMLQQLVPDIERTAELVSEISAACREQNAGAEQINQAIQQLDQVTQQTSQSVQELDEVAQQNAEAVRQLDEIAQQSAAAVHQLDQTTQQNAAAATEMSATAEQLSAEAARLTDRVSFFQLGEQAAPASAPRPQAFAAAPAPTVRALQVKVDQFAKSRPTPPARPVAPPRAVKPAPERETPAARPSLASAARGGVAIDLGPEDGTVGFERLSS</sequence>
<reference evidence="9 10" key="1">
    <citation type="journal article" date="2016" name="Front. Microbiol.">
        <title>Genomic Resource of Rice Seed Associated Bacteria.</title>
        <authorList>
            <person name="Midha S."/>
            <person name="Bansal K."/>
            <person name="Sharma S."/>
            <person name="Kumar N."/>
            <person name="Patil P.P."/>
            <person name="Chaudhry V."/>
            <person name="Patil P.B."/>
        </authorList>
    </citation>
    <scope>NUCLEOTIDE SEQUENCE [LARGE SCALE GENOMIC DNA]</scope>
    <source>
        <strain evidence="9 10">NS226</strain>
    </source>
</reference>
<dbReference type="PANTHER" id="PTHR43531">
    <property type="entry name" value="PROTEIN ICFG"/>
    <property type="match status" value="1"/>
</dbReference>
<comment type="caution">
    <text evidence="9">The sequence shown here is derived from an EMBL/GenBank/DDBJ whole genome shotgun (WGS) entry which is preliminary data.</text>
</comment>
<keyword evidence="6" id="KW-0812">Transmembrane</keyword>
<protein>
    <recommendedName>
        <fullName evidence="11">Chemotaxis protein</fullName>
    </recommendedName>
</protein>
<dbReference type="AlphaFoldDB" id="A0A175R936"/>
<dbReference type="EMBL" id="LDPZ01000017">
    <property type="protein sequence ID" value="KTQ96140.1"/>
    <property type="molecule type" value="Genomic_DNA"/>
</dbReference>
<name>A0A175R936_9HYPH</name>
<keyword evidence="6" id="KW-0472">Membrane</keyword>
<dbReference type="InterPro" id="IPR051310">
    <property type="entry name" value="MCP_chemotaxis"/>
</dbReference>
<dbReference type="PATRIC" id="fig|401562.3.peg.1051"/>
<evidence type="ECO:0000313" key="10">
    <source>
        <dbReference type="Proteomes" id="UP000078272"/>
    </source>
</evidence>